<evidence type="ECO:0000313" key="4">
    <source>
        <dbReference type="Proteomes" id="UP001202402"/>
    </source>
</evidence>
<dbReference type="PANTHER" id="PTHR46797:SF1">
    <property type="entry name" value="METHYLPHOSPHONATE SYNTHASE"/>
    <property type="match status" value="1"/>
</dbReference>
<organism evidence="3 4">
    <name type="scientific">Amedibacillus hominis</name>
    <dbReference type="NCBI Taxonomy" id="2897776"/>
    <lineage>
        <taxon>Bacteria</taxon>
        <taxon>Bacillati</taxon>
        <taxon>Bacillota</taxon>
        <taxon>Erysipelotrichia</taxon>
        <taxon>Erysipelotrichales</taxon>
        <taxon>Erysipelotrichaceae</taxon>
        <taxon>Amedibacillus</taxon>
    </lineage>
</organism>
<dbReference type="InterPro" id="IPR050807">
    <property type="entry name" value="TransReg_Diox_bact_type"/>
</dbReference>
<dbReference type="SMART" id="SM00530">
    <property type="entry name" value="HTH_XRE"/>
    <property type="match status" value="1"/>
</dbReference>
<dbReference type="Gene3D" id="1.10.260.40">
    <property type="entry name" value="lambda repressor-like DNA-binding domains"/>
    <property type="match status" value="1"/>
</dbReference>
<dbReference type="InterPro" id="IPR010982">
    <property type="entry name" value="Lambda_DNA-bd_dom_sf"/>
</dbReference>
<dbReference type="Pfam" id="PF01381">
    <property type="entry name" value="HTH_3"/>
    <property type="match status" value="1"/>
</dbReference>
<evidence type="ECO:0000259" key="2">
    <source>
        <dbReference type="PROSITE" id="PS50943"/>
    </source>
</evidence>
<dbReference type="Proteomes" id="UP001202402">
    <property type="component" value="Unassembled WGS sequence"/>
</dbReference>
<gene>
    <name evidence="3" type="ORF">LQE99_03790</name>
</gene>
<dbReference type="SUPFAM" id="SSF47413">
    <property type="entry name" value="lambda repressor-like DNA-binding domains"/>
    <property type="match status" value="1"/>
</dbReference>
<dbReference type="PROSITE" id="PS50943">
    <property type="entry name" value="HTH_CROC1"/>
    <property type="match status" value="1"/>
</dbReference>
<evidence type="ECO:0000313" key="3">
    <source>
        <dbReference type="EMBL" id="MCH4284255.1"/>
    </source>
</evidence>
<feature type="domain" description="HTH cro/C1-type" evidence="2">
    <location>
        <begin position="41"/>
        <end position="95"/>
    </location>
</feature>
<dbReference type="CDD" id="cd00093">
    <property type="entry name" value="HTH_XRE"/>
    <property type="match status" value="1"/>
</dbReference>
<name>A0ABS9R3L0_9FIRM</name>
<dbReference type="PANTHER" id="PTHR46797">
    <property type="entry name" value="HTH-TYPE TRANSCRIPTIONAL REGULATOR"/>
    <property type="match status" value="1"/>
</dbReference>
<keyword evidence="1" id="KW-0238">DNA-binding</keyword>
<reference evidence="3 4" key="1">
    <citation type="submission" date="2022-02" db="EMBL/GenBank/DDBJ databases">
        <title>Genome of Erysipelotrichaceae sp. nov. NSJ-176 isolated from human feces.</title>
        <authorList>
            <person name="Abdugheni R."/>
        </authorList>
    </citation>
    <scope>NUCLEOTIDE SEQUENCE [LARGE SCALE GENOMIC DNA]</scope>
    <source>
        <strain evidence="3 4">NSJ-176</strain>
    </source>
</reference>
<evidence type="ECO:0000256" key="1">
    <source>
        <dbReference type="ARBA" id="ARBA00023125"/>
    </source>
</evidence>
<dbReference type="EMBL" id="JAKVPQ010000002">
    <property type="protein sequence ID" value="MCH4284255.1"/>
    <property type="molecule type" value="Genomic_DNA"/>
</dbReference>
<dbReference type="InterPro" id="IPR001387">
    <property type="entry name" value="Cro/C1-type_HTH"/>
</dbReference>
<accession>A0ABS9R3L0</accession>
<protein>
    <submittedName>
        <fullName evidence="3">Helix-turn-helix domain-containing protein</fullName>
    </submittedName>
</protein>
<comment type="caution">
    <text evidence="3">The sequence shown here is derived from an EMBL/GenBank/DDBJ whole genome shotgun (WGS) entry which is preliminary data.</text>
</comment>
<dbReference type="RefSeq" id="WP_233509486.1">
    <property type="nucleotide sequence ID" value="NZ_JAKVPQ010000002.1"/>
</dbReference>
<keyword evidence="4" id="KW-1185">Reference proteome</keyword>
<proteinExistence type="predicted"/>
<sequence>MEHKPLVTSSALPKELKNCKQKQEDIIETPMRIEARFGVNVKLLRRKRCITQVELAKRCGLHQNYISEIEHGKRNVTLRVIETIAKALEVHEKEFFNWRE</sequence>